<dbReference type="GO" id="GO:0005886">
    <property type="term" value="C:plasma membrane"/>
    <property type="evidence" value="ECO:0007669"/>
    <property type="project" value="TreeGrafter"/>
</dbReference>
<dbReference type="NCBIfam" id="TIGR00254">
    <property type="entry name" value="GGDEF"/>
    <property type="match status" value="1"/>
</dbReference>
<dbReference type="InterPro" id="IPR050469">
    <property type="entry name" value="Diguanylate_Cyclase"/>
</dbReference>
<feature type="transmembrane region" description="Helical" evidence="3">
    <location>
        <begin position="147"/>
        <end position="170"/>
    </location>
</feature>
<keyword evidence="3" id="KW-1133">Transmembrane helix</keyword>
<dbReference type="SMART" id="SM00267">
    <property type="entry name" value="GGDEF"/>
    <property type="match status" value="1"/>
</dbReference>
<accession>A0A840C6U0</accession>
<feature type="transmembrane region" description="Helical" evidence="3">
    <location>
        <begin position="182"/>
        <end position="206"/>
    </location>
</feature>
<dbReference type="EMBL" id="JACIEN010000004">
    <property type="protein sequence ID" value="MBB4018616.1"/>
    <property type="molecule type" value="Genomic_DNA"/>
</dbReference>
<dbReference type="PANTHER" id="PTHR45138:SF9">
    <property type="entry name" value="DIGUANYLATE CYCLASE DGCM-RELATED"/>
    <property type="match status" value="1"/>
</dbReference>
<dbReference type="Gene3D" id="3.30.70.270">
    <property type="match status" value="1"/>
</dbReference>
<dbReference type="InterPro" id="IPR029787">
    <property type="entry name" value="Nucleotide_cyclase"/>
</dbReference>
<dbReference type="RefSeq" id="WP_183317498.1">
    <property type="nucleotide sequence ID" value="NZ_JACIEN010000004.1"/>
</dbReference>
<evidence type="ECO:0000313" key="5">
    <source>
        <dbReference type="EMBL" id="MBB4018616.1"/>
    </source>
</evidence>
<dbReference type="InterPro" id="IPR043128">
    <property type="entry name" value="Rev_trsase/Diguanyl_cyclase"/>
</dbReference>
<feature type="transmembrane region" description="Helical" evidence="3">
    <location>
        <begin position="63"/>
        <end position="81"/>
    </location>
</feature>
<dbReference type="Pfam" id="PF00990">
    <property type="entry name" value="GGDEF"/>
    <property type="match status" value="1"/>
</dbReference>
<dbReference type="PROSITE" id="PS50887">
    <property type="entry name" value="GGDEF"/>
    <property type="match status" value="1"/>
</dbReference>
<evidence type="ECO:0000256" key="2">
    <source>
        <dbReference type="ARBA" id="ARBA00034247"/>
    </source>
</evidence>
<evidence type="ECO:0000256" key="1">
    <source>
        <dbReference type="ARBA" id="ARBA00012528"/>
    </source>
</evidence>
<comment type="caution">
    <text evidence="5">The sequence shown here is derived from an EMBL/GenBank/DDBJ whole genome shotgun (WGS) entry which is preliminary data.</text>
</comment>
<dbReference type="PANTHER" id="PTHR45138">
    <property type="entry name" value="REGULATORY COMPONENTS OF SENSORY TRANSDUCTION SYSTEM"/>
    <property type="match status" value="1"/>
</dbReference>
<feature type="transmembrane region" description="Helical" evidence="3">
    <location>
        <begin position="6"/>
        <end position="25"/>
    </location>
</feature>
<dbReference type="InterPro" id="IPR000160">
    <property type="entry name" value="GGDEF_dom"/>
</dbReference>
<dbReference type="EC" id="2.7.7.65" evidence="1"/>
<dbReference type="SUPFAM" id="SSF55073">
    <property type="entry name" value="Nucleotide cyclase"/>
    <property type="match status" value="1"/>
</dbReference>
<keyword evidence="3" id="KW-0812">Transmembrane</keyword>
<dbReference type="GO" id="GO:0052621">
    <property type="term" value="F:diguanylate cyclase activity"/>
    <property type="evidence" value="ECO:0007669"/>
    <property type="project" value="UniProtKB-EC"/>
</dbReference>
<evidence type="ECO:0000259" key="4">
    <source>
        <dbReference type="PROSITE" id="PS50887"/>
    </source>
</evidence>
<dbReference type="AlphaFoldDB" id="A0A840C6U0"/>
<feature type="transmembrane region" description="Helical" evidence="3">
    <location>
        <begin position="115"/>
        <end position="135"/>
    </location>
</feature>
<name>A0A840C6U0_9HYPH</name>
<dbReference type="GO" id="GO:1902201">
    <property type="term" value="P:negative regulation of bacterial-type flagellum-dependent cell motility"/>
    <property type="evidence" value="ECO:0007669"/>
    <property type="project" value="TreeGrafter"/>
</dbReference>
<comment type="catalytic activity">
    <reaction evidence="2">
        <text>2 GTP = 3',3'-c-di-GMP + 2 diphosphate</text>
        <dbReference type="Rhea" id="RHEA:24898"/>
        <dbReference type="ChEBI" id="CHEBI:33019"/>
        <dbReference type="ChEBI" id="CHEBI:37565"/>
        <dbReference type="ChEBI" id="CHEBI:58805"/>
        <dbReference type="EC" id="2.7.7.65"/>
    </reaction>
</comment>
<gene>
    <name evidence="5" type="ORF">GGR16_003663</name>
</gene>
<organism evidence="5 6">
    <name type="scientific">Chelatococcus caeni</name>
    <dbReference type="NCBI Taxonomy" id="1348468"/>
    <lineage>
        <taxon>Bacteria</taxon>
        <taxon>Pseudomonadati</taxon>
        <taxon>Pseudomonadota</taxon>
        <taxon>Alphaproteobacteria</taxon>
        <taxon>Hyphomicrobiales</taxon>
        <taxon>Chelatococcaceae</taxon>
        <taxon>Chelatococcus</taxon>
    </lineage>
</organism>
<sequence length="380" mass="41302">MRLVLLVGPTILLVFSASFVLAWTFDRRRRHLLVFGASCLLFCLGTLSQILQIPPGAGPNAVVSAFIYTVSVLCFTEGLLARTGKRTSFAEKAAITLLIVGGIAFFFYVERNLLVRIYILNFGYGLICLGTAWRLRDMRYGRLTERVLFWTLLAFALHFFPRTILTVGVAAPDPSQFGISPFWLALQFSLAVLGVALALALLAVTVGDVIEDLRRTGNLDPLTGILNRRGFEEGAAQRLADRRSHPLCLVIADIDRFKSINDTFGHPAGDEVLRTFAALVRRATRRGDLSARFGGEEFVLLLSGCDASGAAAFAERLRAAVSEARFGSLPDGWQVTASFGLAEARAGDSLAQLVARADAALYAAKRAGRNRVRQHGGIPA</sequence>
<feature type="transmembrane region" description="Helical" evidence="3">
    <location>
        <begin position="93"/>
        <end position="109"/>
    </location>
</feature>
<evidence type="ECO:0000256" key="3">
    <source>
        <dbReference type="SAM" id="Phobius"/>
    </source>
</evidence>
<dbReference type="GO" id="GO:0043709">
    <property type="term" value="P:cell adhesion involved in single-species biofilm formation"/>
    <property type="evidence" value="ECO:0007669"/>
    <property type="project" value="TreeGrafter"/>
</dbReference>
<evidence type="ECO:0000313" key="6">
    <source>
        <dbReference type="Proteomes" id="UP000577362"/>
    </source>
</evidence>
<reference evidence="5 6" key="1">
    <citation type="submission" date="2020-08" db="EMBL/GenBank/DDBJ databases">
        <title>Genomic Encyclopedia of Type Strains, Phase IV (KMG-IV): sequencing the most valuable type-strain genomes for metagenomic binning, comparative biology and taxonomic classification.</title>
        <authorList>
            <person name="Goeker M."/>
        </authorList>
    </citation>
    <scope>NUCLEOTIDE SEQUENCE [LARGE SCALE GENOMIC DNA]</scope>
    <source>
        <strain evidence="5 6">DSM 103737</strain>
    </source>
</reference>
<proteinExistence type="predicted"/>
<dbReference type="FunFam" id="3.30.70.270:FF:000001">
    <property type="entry name" value="Diguanylate cyclase domain protein"/>
    <property type="match status" value="1"/>
</dbReference>
<feature type="transmembrane region" description="Helical" evidence="3">
    <location>
        <begin position="32"/>
        <end position="51"/>
    </location>
</feature>
<dbReference type="CDD" id="cd01949">
    <property type="entry name" value="GGDEF"/>
    <property type="match status" value="1"/>
</dbReference>
<feature type="domain" description="GGDEF" evidence="4">
    <location>
        <begin position="245"/>
        <end position="377"/>
    </location>
</feature>
<dbReference type="Proteomes" id="UP000577362">
    <property type="component" value="Unassembled WGS sequence"/>
</dbReference>
<keyword evidence="6" id="KW-1185">Reference proteome</keyword>
<keyword evidence="3" id="KW-0472">Membrane</keyword>
<protein>
    <recommendedName>
        <fullName evidence="1">diguanylate cyclase</fullName>
        <ecNumber evidence="1">2.7.7.65</ecNumber>
    </recommendedName>
</protein>